<evidence type="ECO:0000313" key="3">
    <source>
        <dbReference type="Proteomes" id="UP000818624"/>
    </source>
</evidence>
<organism evidence="2 3">
    <name type="scientific">Malassezia furfur</name>
    <name type="common">Pityriasis versicolor infection agent</name>
    <name type="synonym">Pityrosporum furfur</name>
    <dbReference type="NCBI Taxonomy" id="55194"/>
    <lineage>
        <taxon>Eukaryota</taxon>
        <taxon>Fungi</taxon>
        <taxon>Dikarya</taxon>
        <taxon>Basidiomycota</taxon>
        <taxon>Ustilaginomycotina</taxon>
        <taxon>Malasseziomycetes</taxon>
        <taxon>Malasseziales</taxon>
        <taxon>Malasseziaceae</taxon>
        <taxon>Malassezia</taxon>
    </lineage>
</organism>
<proteinExistence type="predicted"/>
<evidence type="ECO:0000256" key="1">
    <source>
        <dbReference type="SAM" id="MobiDB-lite"/>
    </source>
</evidence>
<feature type="compositionally biased region" description="Basic and acidic residues" evidence="1">
    <location>
        <begin position="12"/>
        <end position="21"/>
    </location>
</feature>
<sequence>MVSLRRSTRVATADDEHDTRRASSTPRKQASETPKWPQHPVHVRAEDAEKLIAVLGSVAPTLLETRLDRHRTLRDALEKGTTLQQLWAHTLTLGTAENGAAARQDTSTHAMLLLLQHFLVGLAQSYDEMPSKPMQSTNSYALHMRLPMGDYFTNAVCLDEHAARTLDTGHAELVAVAPPIGVEPPPTLGERVPRGVRLKGRPKDDLRPVTFLSYGPYCSSFGPAYDSTGAVLDVDTTEEVYAFQRRLRAALHRRWGAGLARRAERVLARRNENDTPTDEPDTDDLAAQAAALDPALDPELLQAGIASLGVGEALAHNAELVQELQELQWLRTRIDYGRVSEQEAVRALEQACADDLLASLVQLLLLPHPSRAPTRHAHPLWHQSIAALAKSLEGVSLPGYWGTLPDATYGVQSRAFLSNLPAGVPTGAQATQPQATWAPLVRPRVLADTLTAQWIEGSGPGALAAAATTHAAAPGEVVQRAFVAPSYARPVQAAPTTYSLGAYAAAHQAYARGADGRSPS</sequence>
<dbReference type="Proteomes" id="UP000818624">
    <property type="component" value="Chromosome 2"/>
</dbReference>
<name>A0ABY8EP47_MALFU</name>
<feature type="region of interest" description="Disordered" evidence="1">
    <location>
        <begin position="1"/>
        <end position="40"/>
    </location>
</feature>
<accession>A0ABY8EP47</accession>
<dbReference type="EMBL" id="CP046235">
    <property type="protein sequence ID" value="WFD47366.1"/>
    <property type="molecule type" value="Genomic_DNA"/>
</dbReference>
<feature type="compositionally biased region" description="Polar residues" evidence="1">
    <location>
        <begin position="22"/>
        <end position="32"/>
    </location>
</feature>
<gene>
    <name evidence="2" type="ORF">GLX27_002017</name>
</gene>
<protein>
    <submittedName>
        <fullName evidence="2">Uncharacterized protein</fullName>
    </submittedName>
</protein>
<evidence type="ECO:0000313" key="2">
    <source>
        <dbReference type="EMBL" id="WFD47366.1"/>
    </source>
</evidence>
<keyword evidence="3" id="KW-1185">Reference proteome</keyword>
<reference evidence="2 3" key="1">
    <citation type="journal article" date="2020" name="Elife">
        <title>Loss of centromere function drives karyotype evolution in closely related Malassezia species.</title>
        <authorList>
            <person name="Sankaranarayanan S.R."/>
            <person name="Ianiri G."/>
            <person name="Coelho M.A."/>
            <person name="Reza M.H."/>
            <person name="Thimmappa B.C."/>
            <person name="Ganguly P."/>
            <person name="Vadnala R.N."/>
            <person name="Sun S."/>
            <person name="Siddharthan R."/>
            <person name="Tellgren-Roth C."/>
            <person name="Dawson T.L."/>
            <person name="Heitman J."/>
            <person name="Sanyal K."/>
        </authorList>
    </citation>
    <scope>NUCLEOTIDE SEQUENCE [LARGE SCALE GENOMIC DNA]</scope>
    <source>
        <strain evidence="2">CBS14141</strain>
    </source>
</reference>